<dbReference type="AlphaFoldDB" id="A0A4P9K6Z6"/>
<keyword evidence="4" id="KW-1185">Reference proteome</keyword>
<dbReference type="InterPro" id="IPR001633">
    <property type="entry name" value="EAL_dom"/>
</dbReference>
<dbReference type="SMART" id="SM00052">
    <property type="entry name" value="EAL"/>
    <property type="match status" value="1"/>
</dbReference>
<protein>
    <submittedName>
        <fullName evidence="3">EAL domain-containing protein</fullName>
    </submittedName>
</protein>
<evidence type="ECO:0000313" key="4">
    <source>
        <dbReference type="Proteomes" id="UP000304864"/>
    </source>
</evidence>
<dbReference type="PANTHER" id="PTHR33525:SF4">
    <property type="entry name" value="CYCLIC DI-GMP PHOSPHODIESTERASE CDGJ"/>
    <property type="match status" value="1"/>
</dbReference>
<evidence type="ECO:0000259" key="1">
    <source>
        <dbReference type="PROSITE" id="PS50883"/>
    </source>
</evidence>
<proteinExistence type="predicted"/>
<name>A0A4P9K6Z6_9GAMM</name>
<dbReference type="Gene3D" id="1.10.3210.10">
    <property type="entry name" value="Hypothetical protein af1432"/>
    <property type="match status" value="1"/>
</dbReference>
<dbReference type="InterPro" id="IPR052340">
    <property type="entry name" value="RNase_Y/CdgJ"/>
</dbReference>
<dbReference type="KEGG" id="thig:FE785_09660"/>
<dbReference type="InterPro" id="IPR035919">
    <property type="entry name" value="EAL_sf"/>
</dbReference>
<dbReference type="PIRSF" id="PIRSF003180">
    <property type="entry name" value="DiGMPpdiest_YuxH"/>
    <property type="match status" value="1"/>
</dbReference>
<feature type="domain" description="HDOD" evidence="2">
    <location>
        <begin position="197"/>
        <end position="383"/>
    </location>
</feature>
<evidence type="ECO:0000313" key="3">
    <source>
        <dbReference type="EMBL" id="QCU90874.1"/>
    </source>
</evidence>
<evidence type="ECO:0000259" key="2">
    <source>
        <dbReference type="PROSITE" id="PS51833"/>
    </source>
</evidence>
<reference evidence="3 4" key="1">
    <citation type="submission" date="2019-05" db="EMBL/GenBank/DDBJ databases">
        <title>Thiomicrorhabdus sediminis sp. nov, a novel sulfur-oxidizing bacterium isolated from coastal sediment.</title>
        <authorList>
            <person name="Liu X."/>
        </authorList>
    </citation>
    <scope>NUCLEOTIDE SEQUENCE [LARGE SCALE GENOMIC DNA]</scope>
    <source>
        <strain evidence="3 4">G1</strain>
    </source>
</reference>
<dbReference type="Proteomes" id="UP000304864">
    <property type="component" value="Chromosome"/>
</dbReference>
<dbReference type="Gene3D" id="3.20.20.450">
    <property type="entry name" value="EAL domain"/>
    <property type="match status" value="1"/>
</dbReference>
<dbReference type="InterPro" id="IPR013976">
    <property type="entry name" value="HDOD"/>
</dbReference>
<dbReference type="InterPro" id="IPR014408">
    <property type="entry name" value="dGMP_Pdiesterase_EAL/HD-GYP"/>
</dbReference>
<sequence>MSEVFIGRQPILDRDMKVFAYELQFHTGLNPNKETIEATEELIKKTDENIGFKAIVGQHAAMLHLPKALIDKSKIPEFNPEQEIVLEIPNNITKDVELLRHLKELKAEGSSIALDDFVEEDASLRLATISDYIKVNIEQFSELKLKKIIEDMHEKGIKVIAEKVETEEMFNYLRKIGFDYFQGYFFTNPVVINGQTLSGNKLTLLQLLAKVNNPNTDFDELSSIISQDVGLSHKLLIAINNPATMIPVKVEKVSDALKYMGLKRLKFWVNMLMLSSMENIPQELITTSLMRAKFCELLAESIGQQSHKDSYFLVGLFSNLSAFFKVPVEEIVNEIPVADDIKEALIHKTGKMGEALKVLNSMESANTTLTNVEYEGMGIGSLGNNFMAANAWAQTVMKS</sequence>
<dbReference type="EMBL" id="CP040602">
    <property type="protein sequence ID" value="QCU90874.1"/>
    <property type="molecule type" value="Genomic_DNA"/>
</dbReference>
<dbReference type="Pfam" id="PF08668">
    <property type="entry name" value="HDOD"/>
    <property type="match status" value="1"/>
</dbReference>
<dbReference type="SUPFAM" id="SSF141868">
    <property type="entry name" value="EAL domain-like"/>
    <property type="match status" value="1"/>
</dbReference>
<gene>
    <name evidence="3" type="ORF">FE785_09660</name>
</gene>
<feature type="domain" description="EAL" evidence="1">
    <location>
        <begin position="1"/>
        <end position="203"/>
    </location>
</feature>
<dbReference type="PROSITE" id="PS51833">
    <property type="entry name" value="HDOD"/>
    <property type="match status" value="1"/>
</dbReference>
<organism evidence="3 4">
    <name type="scientific">Thiomicrorhabdus sediminis</name>
    <dbReference type="NCBI Taxonomy" id="2580412"/>
    <lineage>
        <taxon>Bacteria</taxon>
        <taxon>Pseudomonadati</taxon>
        <taxon>Pseudomonadota</taxon>
        <taxon>Gammaproteobacteria</taxon>
        <taxon>Thiotrichales</taxon>
        <taxon>Piscirickettsiaceae</taxon>
        <taxon>Thiomicrorhabdus</taxon>
    </lineage>
</organism>
<dbReference type="SUPFAM" id="SSF109604">
    <property type="entry name" value="HD-domain/PDEase-like"/>
    <property type="match status" value="1"/>
</dbReference>
<dbReference type="PROSITE" id="PS50883">
    <property type="entry name" value="EAL"/>
    <property type="match status" value="1"/>
</dbReference>
<dbReference type="OrthoDB" id="9804751at2"/>
<dbReference type="PANTHER" id="PTHR33525">
    <property type="match status" value="1"/>
</dbReference>
<accession>A0A4P9K6Z6</accession>
<dbReference type="RefSeq" id="WP_138565548.1">
    <property type="nucleotide sequence ID" value="NZ_CP040602.1"/>
</dbReference>
<dbReference type="Pfam" id="PF00563">
    <property type="entry name" value="EAL"/>
    <property type="match status" value="1"/>
</dbReference>